<dbReference type="AlphaFoldDB" id="A0AAV3ZIU5"/>
<dbReference type="Proteomes" id="UP000735302">
    <property type="component" value="Unassembled WGS sequence"/>
</dbReference>
<accession>A0AAV3ZIU5</accession>
<evidence type="ECO:0000313" key="1">
    <source>
        <dbReference type="EMBL" id="GFN93803.1"/>
    </source>
</evidence>
<protein>
    <submittedName>
        <fullName evidence="1">Uncharacterized protein</fullName>
    </submittedName>
</protein>
<gene>
    <name evidence="1" type="ORF">PoB_002030900</name>
</gene>
<reference evidence="1 2" key="1">
    <citation type="journal article" date="2021" name="Elife">
        <title>Chloroplast acquisition without the gene transfer in kleptoplastic sea slugs, Plakobranchus ocellatus.</title>
        <authorList>
            <person name="Maeda T."/>
            <person name="Takahashi S."/>
            <person name="Yoshida T."/>
            <person name="Shimamura S."/>
            <person name="Takaki Y."/>
            <person name="Nagai Y."/>
            <person name="Toyoda A."/>
            <person name="Suzuki Y."/>
            <person name="Arimoto A."/>
            <person name="Ishii H."/>
            <person name="Satoh N."/>
            <person name="Nishiyama T."/>
            <person name="Hasebe M."/>
            <person name="Maruyama T."/>
            <person name="Minagawa J."/>
            <person name="Obokata J."/>
            <person name="Shigenobu S."/>
        </authorList>
    </citation>
    <scope>NUCLEOTIDE SEQUENCE [LARGE SCALE GENOMIC DNA]</scope>
</reference>
<name>A0AAV3ZIU5_9GAST</name>
<keyword evidence="2" id="KW-1185">Reference proteome</keyword>
<organism evidence="1 2">
    <name type="scientific">Plakobranchus ocellatus</name>
    <dbReference type="NCBI Taxonomy" id="259542"/>
    <lineage>
        <taxon>Eukaryota</taxon>
        <taxon>Metazoa</taxon>
        <taxon>Spiralia</taxon>
        <taxon>Lophotrochozoa</taxon>
        <taxon>Mollusca</taxon>
        <taxon>Gastropoda</taxon>
        <taxon>Heterobranchia</taxon>
        <taxon>Euthyneura</taxon>
        <taxon>Panpulmonata</taxon>
        <taxon>Sacoglossa</taxon>
        <taxon>Placobranchoidea</taxon>
        <taxon>Plakobranchidae</taxon>
        <taxon>Plakobranchus</taxon>
    </lineage>
</organism>
<sequence>MKCSIISLELEEKIARGNSKPTLRVACGGTVYLNTQQLMQDGQWEGPEYYLYPLNRSGADVLSESSLNQQANDEAKDENSSAVTTDLTAVVTVNVPYLTMKRTSGVLAVSDNIPVRIWVKVGIRVQTIG</sequence>
<comment type="caution">
    <text evidence="1">The sequence shown here is derived from an EMBL/GenBank/DDBJ whole genome shotgun (WGS) entry which is preliminary data.</text>
</comment>
<dbReference type="EMBL" id="BLXT01002372">
    <property type="protein sequence ID" value="GFN93803.1"/>
    <property type="molecule type" value="Genomic_DNA"/>
</dbReference>
<proteinExistence type="predicted"/>
<evidence type="ECO:0000313" key="2">
    <source>
        <dbReference type="Proteomes" id="UP000735302"/>
    </source>
</evidence>